<reference evidence="2 3" key="2">
    <citation type="submission" date="2019-09" db="EMBL/GenBank/DDBJ databases">
        <authorList>
            <person name="Jin C."/>
        </authorList>
    </citation>
    <scope>NUCLEOTIDE SEQUENCE [LARGE SCALE GENOMIC DNA]</scope>
    <source>
        <strain evidence="2 3">AN110305</strain>
    </source>
</reference>
<dbReference type="PANTHER" id="PTHR43747:SF1">
    <property type="entry name" value="SLR1998 PROTEIN"/>
    <property type="match status" value="1"/>
</dbReference>
<dbReference type="SUPFAM" id="SSF51905">
    <property type="entry name" value="FAD/NAD(P)-binding domain"/>
    <property type="match status" value="1"/>
</dbReference>
<dbReference type="GO" id="GO:0004497">
    <property type="term" value="F:monooxygenase activity"/>
    <property type="evidence" value="ECO:0007669"/>
    <property type="project" value="InterPro"/>
</dbReference>
<dbReference type="InterPro" id="IPR050816">
    <property type="entry name" value="Flavin-dep_Halogenase_NPB"/>
</dbReference>
<name>A0A5B2WLQ6_9PSEU</name>
<dbReference type="Proteomes" id="UP000323454">
    <property type="component" value="Unassembled WGS sequence"/>
</dbReference>
<evidence type="ECO:0000313" key="3">
    <source>
        <dbReference type="Proteomes" id="UP000323454"/>
    </source>
</evidence>
<protein>
    <submittedName>
        <fullName evidence="2">NAD(P)/FAD-dependent oxidoreductase</fullName>
    </submittedName>
</protein>
<dbReference type="PANTHER" id="PTHR43747">
    <property type="entry name" value="FAD-BINDING PROTEIN"/>
    <property type="match status" value="1"/>
</dbReference>
<organism evidence="2 3">
    <name type="scientific">Solihabitans fulvus</name>
    <dbReference type="NCBI Taxonomy" id="1892852"/>
    <lineage>
        <taxon>Bacteria</taxon>
        <taxon>Bacillati</taxon>
        <taxon>Actinomycetota</taxon>
        <taxon>Actinomycetes</taxon>
        <taxon>Pseudonocardiales</taxon>
        <taxon>Pseudonocardiaceae</taxon>
        <taxon>Solihabitans</taxon>
    </lineage>
</organism>
<dbReference type="RefSeq" id="WP_149854630.1">
    <property type="nucleotide sequence ID" value="NZ_VUOB01000080.1"/>
</dbReference>
<dbReference type="InterPro" id="IPR036188">
    <property type="entry name" value="FAD/NAD-bd_sf"/>
</dbReference>
<dbReference type="Gene3D" id="3.50.50.60">
    <property type="entry name" value="FAD/NAD(P)-binding domain"/>
    <property type="match status" value="1"/>
</dbReference>
<accession>A0A5B2WLQ6</accession>
<dbReference type="PRINTS" id="PR00420">
    <property type="entry name" value="RNGMNOXGNASE"/>
</dbReference>
<dbReference type="EMBL" id="VUOB01000080">
    <property type="protein sequence ID" value="KAA2251399.1"/>
    <property type="molecule type" value="Genomic_DNA"/>
</dbReference>
<dbReference type="Pfam" id="PF04820">
    <property type="entry name" value="Trp_halogenase"/>
    <property type="match status" value="2"/>
</dbReference>
<comment type="caution">
    <text evidence="2">The sequence shown here is derived from an EMBL/GenBank/DDBJ whole genome shotgun (WGS) entry which is preliminary data.</text>
</comment>
<evidence type="ECO:0000256" key="1">
    <source>
        <dbReference type="ARBA" id="ARBA00038396"/>
    </source>
</evidence>
<keyword evidence="3" id="KW-1185">Reference proteome</keyword>
<evidence type="ECO:0000313" key="2">
    <source>
        <dbReference type="EMBL" id="KAA2251399.1"/>
    </source>
</evidence>
<dbReference type="AlphaFoldDB" id="A0A5B2WLQ6"/>
<comment type="similarity">
    <text evidence="1">Belongs to the flavin-dependent halogenase family. Bacterial tryptophan halogenase subfamily.</text>
</comment>
<sequence>MPEGYDVIVIGGGPAGATASGLLAKWGRRVLVLEKEKFPRYHIGESLVPGCVPVIEELGATELVEAAGATKKYGISLIWGAVATPWSVDFDEVSPHPYAYQVKRAEFDNLLLTHSRRLGATVVEEATVRGLVYDGDRCVGVRYGAGRSEELTEVRAPYVIDASGQGKLLARQLDAVGWHEDLRNLAVWTYFQGGDRLDGRRAGNILVENCPPGWLWLIPFSDDTCSVGFVAQTAEVAATGLAPAEVLRRQIGESNEVRRLLADAVEVAQPRTAKDWSYTCGRMSVPGCVAAGDAAAFIDPLFSTGVMLAMKGASSAARTVNAILDEPGRDDELRADYEKAYRDFLDVVVSFVRFFYDPEKKIVEYFEQAQDLVDPYRALAAREDFIMLISGLYGARPVMESTAPDPLAGTAATA</sequence>
<dbReference type="OrthoDB" id="103324at2"/>
<reference evidence="2 3" key="1">
    <citation type="submission" date="2019-09" db="EMBL/GenBank/DDBJ databases">
        <title>Goodfellowia gen. nov., a new genus of the Pseudonocardineae related to Actinoalloteichus, containing Goodfellowia coeruleoviolacea gen. nov., comb. nov. gen. nov., comb. nov.</title>
        <authorList>
            <person name="Labeda D."/>
        </authorList>
    </citation>
    <scope>NUCLEOTIDE SEQUENCE [LARGE SCALE GENOMIC DNA]</scope>
    <source>
        <strain evidence="2 3">AN110305</strain>
    </source>
</reference>
<dbReference type="Gene3D" id="3.30.9.100">
    <property type="match status" value="1"/>
</dbReference>
<gene>
    <name evidence="2" type="ORF">F0L68_37305</name>
</gene>
<dbReference type="InterPro" id="IPR006905">
    <property type="entry name" value="Flavin_halogenase"/>
</dbReference>
<proteinExistence type="inferred from homology"/>